<comment type="caution">
    <text evidence="1">The sequence shown here is derived from an EMBL/GenBank/DDBJ whole genome shotgun (WGS) entry which is preliminary data.</text>
</comment>
<dbReference type="EMBL" id="CM040987">
    <property type="protein sequence ID" value="MCJ8738977.1"/>
    <property type="molecule type" value="Genomic_DNA"/>
</dbReference>
<accession>A0ACC5YTQ2</accession>
<keyword evidence="2" id="KW-1185">Reference proteome</keyword>
<protein>
    <submittedName>
        <fullName evidence="1">Uncharacterized protein</fullName>
    </submittedName>
</protein>
<evidence type="ECO:0000313" key="2">
    <source>
        <dbReference type="Proteomes" id="UP000830395"/>
    </source>
</evidence>
<sequence>MVGVCVWLLLLSVSLRVTSVPIERKPPAQDEKAEENVDTGLYYDRYLREVIEVLETDPHFREKLQSANTEDIKNGRLSKELDLVGHHVRTRLDELKRQEVSRLRMLLKAKLDSANMQSVQMDHVSLLKQFEHLDHHNQNTFEAKDLELLIATATKDLENYDAERHEEFKRYEMLKEHERREYLKSLDQEKREREEKRMEEMKEKHRQHPKVNAPGSVDQLREVWEETDGLDPQEFNPKTFFKLHDTNGDGVLDEQELEALFTKEGSVDQLREVWEETDGLDPQEFNPKTFFKLHDTNGDGVLDEQELEALFTKEVKKRRLVSKWLLICLNTNGDGVLDEQELEALFTKELEKVYDPKNEEDDMMEMEEERLRMREHVMQNVDLNHDRLVSLDEFLKSTEKKEFSSPKEWETLDDKKPVYTEEELQRFEAELWDKQAELSRRAETLRQEQELLKERGKALEAQKKEYQQAVMEMSQRQKAQQVPRQSPPSGPNGELRFQPDAQNLAQEHNQVGKVPVDQNGDVQNGPPAEPPQNLPQHTP</sequence>
<name>A0ACC5YTQ2_9TELE</name>
<dbReference type="Proteomes" id="UP000830395">
    <property type="component" value="Chromosome 13"/>
</dbReference>
<reference evidence="1" key="1">
    <citation type="submission" date="2020-02" db="EMBL/GenBank/DDBJ databases">
        <title>Genome sequencing of the panga catfish, Pangasius djambal.</title>
        <authorList>
            <person name="Wen M."/>
            <person name="Zahm M."/>
            <person name="Roques C."/>
            <person name="Cabau C."/>
            <person name="Klopp C."/>
            <person name="Donnadieu C."/>
            <person name="Jouanno E."/>
            <person name="Avarre J.-C."/>
            <person name="Campet M."/>
            <person name="Ha T."/>
            <person name="Dugue R."/>
            <person name="Lampietro C."/>
            <person name="Louis A."/>
            <person name="Herpin A."/>
            <person name="Echchiki A."/>
            <person name="Berthelot C."/>
            <person name="Parey E."/>
            <person name="Roest-Crollius H."/>
            <person name="Braasch I."/>
            <person name="Postlethwait J.H."/>
            <person name="Bobe J."/>
            <person name="Montfort J."/>
            <person name="Bouchez O."/>
            <person name="Begum T."/>
            <person name="Schartl M."/>
            <person name="Gustiano R."/>
            <person name="Guiguen Y."/>
        </authorList>
    </citation>
    <scope>NUCLEOTIDE SEQUENCE</scope>
    <source>
        <strain evidence="1">Pdj_M5554</strain>
    </source>
</reference>
<evidence type="ECO:0000313" key="1">
    <source>
        <dbReference type="EMBL" id="MCJ8738977.1"/>
    </source>
</evidence>
<gene>
    <name evidence="1" type="ORF">PDJAM_G00041910</name>
</gene>
<proteinExistence type="predicted"/>
<organism evidence="1 2">
    <name type="scientific">Pangasius djambal</name>
    <dbReference type="NCBI Taxonomy" id="1691987"/>
    <lineage>
        <taxon>Eukaryota</taxon>
        <taxon>Metazoa</taxon>
        <taxon>Chordata</taxon>
        <taxon>Craniata</taxon>
        <taxon>Vertebrata</taxon>
        <taxon>Euteleostomi</taxon>
        <taxon>Actinopterygii</taxon>
        <taxon>Neopterygii</taxon>
        <taxon>Teleostei</taxon>
        <taxon>Ostariophysi</taxon>
        <taxon>Siluriformes</taxon>
        <taxon>Pangasiidae</taxon>
        <taxon>Pangasius</taxon>
    </lineage>
</organism>